<sequence>MIALLQPFFREDWRPYAETVQLGAPPAGGRKAAALLGDPAGLADALARHRRHWSDADPRAVASAWAMSYLWTLLPPVAAAASGARHALPARHDAMWIELDGNAAPAGFHIPELGAPDPDGDVWRRYEALVWHHLLPLADALFHASRLPRKVVWGGAVRYLEVVLKAVETQTQGTAASDAVRQDRLALLEHPWWGPADDERANPLCLPPRTSRGPGPAVTLHRECCLYHLLPTAQYCAACPLAPQHRAAAKRPAE</sequence>
<evidence type="ECO:0000313" key="2">
    <source>
        <dbReference type="EMBL" id="MDH2050289.1"/>
    </source>
</evidence>
<evidence type="ECO:0000259" key="1">
    <source>
        <dbReference type="Pfam" id="PF06276"/>
    </source>
</evidence>
<reference evidence="2" key="1">
    <citation type="submission" date="2022-09" db="EMBL/GenBank/DDBJ databases">
        <title>Intensive care unit water sources are persistently colonized with multi-drug resistant bacteria and are the site of extensive horizontal gene transfer of antibiotic resistance genes.</title>
        <authorList>
            <person name="Diorio-Toth L."/>
        </authorList>
    </citation>
    <scope>NUCLEOTIDE SEQUENCE</scope>
    <source>
        <strain evidence="2">GD03676</strain>
    </source>
</reference>
<dbReference type="EMBL" id="JAOCKG010000002">
    <property type="protein sequence ID" value="MDH2050289.1"/>
    <property type="molecule type" value="Genomic_DNA"/>
</dbReference>
<protein>
    <submittedName>
        <fullName evidence="2">Siderophore-iron reductase FhuF</fullName>
    </submittedName>
</protein>
<organism evidence="2 3">
    <name type="scientific">Achromobacter marplatensis</name>
    <dbReference type="NCBI Taxonomy" id="470868"/>
    <lineage>
        <taxon>Bacteria</taxon>
        <taxon>Pseudomonadati</taxon>
        <taxon>Pseudomonadota</taxon>
        <taxon>Betaproteobacteria</taxon>
        <taxon>Burkholderiales</taxon>
        <taxon>Alcaligenaceae</taxon>
        <taxon>Achromobacter</taxon>
    </lineage>
</organism>
<dbReference type="InterPro" id="IPR022770">
    <property type="entry name" value="IucA/IucC-like_C"/>
</dbReference>
<dbReference type="InterPro" id="IPR008090">
    <property type="entry name" value="Fe_iron_reduct"/>
</dbReference>
<dbReference type="RefSeq" id="WP_006225863.1">
    <property type="nucleotide sequence ID" value="NZ_ALJE01000022.1"/>
</dbReference>
<gene>
    <name evidence="2" type="primary">fhuF</name>
    <name evidence="2" type="ORF">N5K24_07765</name>
</gene>
<proteinExistence type="predicted"/>
<comment type="caution">
    <text evidence="2">The sequence shown here is derived from an EMBL/GenBank/DDBJ whole genome shotgun (WGS) entry which is preliminary data.</text>
</comment>
<accession>A0AA42WAY0</accession>
<dbReference type="NCBIfam" id="TIGR03951">
    <property type="entry name" value="Fe_III_red_FhuF"/>
    <property type="match status" value="1"/>
</dbReference>
<dbReference type="Proteomes" id="UP001161276">
    <property type="component" value="Unassembled WGS sequence"/>
</dbReference>
<evidence type="ECO:0000313" key="3">
    <source>
        <dbReference type="Proteomes" id="UP001161276"/>
    </source>
</evidence>
<dbReference type="AlphaFoldDB" id="A0AA42WAY0"/>
<feature type="domain" description="Aerobactin siderophore biosynthesis IucA/IucC-like C-terminal" evidence="1">
    <location>
        <begin position="63"/>
        <end position="204"/>
    </location>
</feature>
<dbReference type="GO" id="GO:0003824">
    <property type="term" value="F:catalytic activity"/>
    <property type="evidence" value="ECO:0007669"/>
    <property type="project" value="UniProtKB-ARBA"/>
</dbReference>
<dbReference type="Pfam" id="PF06276">
    <property type="entry name" value="FhuF"/>
    <property type="match status" value="1"/>
</dbReference>
<name>A0AA42WAY0_9BURK</name>